<sequence>MRVGAGGGVVQVDVPYPRFAADEPDVAVQFGPGVQVDDVVRQDHSVITGDQQRARRGQFAEQLGHAGVDLTQHRQPLRRFGTVQMSGRVEIGEIGVGETGFDAGMHRGREDARA</sequence>
<evidence type="ECO:0000313" key="1">
    <source>
        <dbReference type="EMBL" id="MQY22710.1"/>
    </source>
</evidence>
<evidence type="ECO:0000313" key="2">
    <source>
        <dbReference type="Proteomes" id="UP000438448"/>
    </source>
</evidence>
<protein>
    <submittedName>
        <fullName evidence="1">Uncharacterized protein</fullName>
    </submittedName>
</protein>
<dbReference type="EMBL" id="WEGK01000014">
    <property type="protein sequence ID" value="MQY22710.1"/>
    <property type="molecule type" value="Genomic_DNA"/>
</dbReference>
<accession>A0A7K0DAB1</accession>
<proteinExistence type="predicted"/>
<dbReference type="Proteomes" id="UP000438448">
    <property type="component" value="Unassembled WGS sequence"/>
</dbReference>
<organism evidence="1 2">
    <name type="scientific">Nocardia macrotermitis</name>
    <dbReference type="NCBI Taxonomy" id="2585198"/>
    <lineage>
        <taxon>Bacteria</taxon>
        <taxon>Bacillati</taxon>
        <taxon>Actinomycetota</taxon>
        <taxon>Actinomycetes</taxon>
        <taxon>Mycobacteriales</taxon>
        <taxon>Nocardiaceae</taxon>
        <taxon>Nocardia</taxon>
    </lineage>
</organism>
<comment type="caution">
    <text evidence="1">The sequence shown here is derived from an EMBL/GenBank/DDBJ whole genome shotgun (WGS) entry which is preliminary data.</text>
</comment>
<reference evidence="1 2" key="1">
    <citation type="submission" date="2019-10" db="EMBL/GenBank/DDBJ databases">
        <title>Nocardia macrotermitis sp. nov. and Nocardia aurantia sp. nov., isolated from the gut of fungus growing-termite Macrotermes natalensis.</title>
        <authorList>
            <person name="Benndorf R."/>
            <person name="Schwitalla J."/>
            <person name="Martin K."/>
            <person name="De Beer W."/>
            <person name="Kaster A.-K."/>
            <person name="Vollmers J."/>
            <person name="Poulsen M."/>
            <person name="Beemelmanns C."/>
        </authorList>
    </citation>
    <scope>NUCLEOTIDE SEQUENCE [LARGE SCALE GENOMIC DNA]</scope>
    <source>
        <strain evidence="1 2">RB20</strain>
    </source>
</reference>
<gene>
    <name evidence="1" type="ORF">NRB20_58320</name>
</gene>
<keyword evidence="2" id="KW-1185">Reference proteome</keyword>
<name>A0A7K0DAB1_9NOCA</name>
<dbReference type="AlphaFoldDB" id="A0A7K0DAB1"/>